<gene>
    <name evidence="2" type="ORF">B0T14DRAFT_116494</name>
</gene>
<keyword evidence="1" id="KW-0812">Transmembrane</keyword>
<proteinExistence type="predicted"/>
<name>A0AA39X3X5_9PEZI</name>
<evidence type="ECO:0000313" key="2">
    <source>
        <dbReference type="EMBL" id="KAK0626755.1"/>
    </source>
</evidence>
<reference evidence="2" key="1">
    <citation type="submission" date="2023-06" db="EMBL/GenBank/DDBJ databases">
        <title>Genome-scale phylogeny and comparative genomics of the fungal order Sordariales.</title>
        <authorList>
            <consortium name="Lawrence Berkeley National Laboratory"/>
            <person name="Hensen N."/>
            <person name="Bonometti L."/>
            <person name="Westerberg I."/>
            <person name="Brannstrom I.O."/>
            <person name="Guillou S."/>
            <person name="Cros-Aarteil S."/>
            <person name="Calhoun S."/>
            <person name="Haridas S."/>
            <person name="Kuo A."/>
            <person name="Mondo S."/>
            <person name="Pangilinan J."/>
            <person name="Riley R."/>
            <person name="Labutti K."/>
            <person name="Andreopoulos B."/>
            <person name="Lipzen A."/>
            <person name="Chen C."/>
            <person name="Yanf M."/>
            <person name="Daum C."/>
            <person name="Ng V."/>
            <person name="Clum A."/>
            <person name="Steindorff A."/>
            <person name="Ohm R."/>
            <person name="Martin F."/>
            <person name="Silar P."/>
            <person name="Natvig D."/>
            <person name="Lalanne C."/>
            <person name="Gautier V."/>
            <person name="Ament-Velasquez S.L."/>
            <person name="Kruys A."/>
            <person name="Hutchinson M.I."/>
            <person name="Powell A.J."/>
            <person name="Barry K."/>
            <person name="Miller A.N."/>
            <person name="Grigoriev I.V."/>
            <person name="Debuchy R."/>
            <person name="Gladieux P."/>
            <person name="Thoren M.H."/>
            <person name="Johannesson H."/>
        </authorList>
    </citation>
    <scope>NUCLEOTIDE SEQUENCE</scope>
    <source>
        <strain evidence="2">CBS 606.72</strain>
    </source>
</reference>
<keyword evidence="1" id="KW-1133">Transmembrane helix</keyword>
<protein>
    <submittedName>
        <fullName evidence="2">Uncharacterized protein</fullName>
    </submittedName>
</protein>
<dbReference type="EMBL" id="JAULSU010000002">
    <property type="protein sequence ID" value="KAK0626755.1"/>
    <property type="molecule type" value="Genomic_DNA"/>
</dbReference>
<keyword evidence="1" id="KW-0472">Membrane</keyword>
<evidence type="ECO:0000256" key="1">
    <source>
        <dbReference type="SAM" id="Phobius"/>
    </source>
</evidence>
<feature type="transmembrane region" description="Helical" evidence="1">
    <location>
        <begin position="12"/>
        <end position="30"/>
    </location>
</feature>
<dbReference type="AlphaFoldDB" id="A0AA39X3X5"/>
<accession>A0AA39X3X5</accession>
<sequence>MKSWSEQRYMHTLQHSIAYSTVLVFVFVFWERVRFKLSLNDCGVLLALYSGGLSSTVDVLFFSVFPVALTKAYIAKVLDLRSFSLSTGFFNLTLVRLRGQSRQRSGLDHWVEWSCLRLRMLGNLGPGEERGVGRLLMEWKGVEGPARAVEDENVRWLRETTGDT</sequence>
<evidence type="ECO:0000313" key="3">
    <source>
        <dbReference type="Proteomes" id="UP001175000"/>
    </source>
</evidence>
<comment type="caution">
    <text evidence="2">The sequence shown here is derived from an EMBL/GenBank/DDBJ whole genome shotgun (WGS) entry which is preliminary data.</text>
</comment>
<dbReference type="Proteomes" id="UP001175000">
    <property type="component" value="Unassembled WGS sequence"/>
</dbReference>
<feature type="transmembrane region" description="Helical" evidence="1">
    <location>
        <begin position="42"/>
        <end position="68"/>
    </location>
</feature>
<organism evidence="2 3">
    <name type="scientific">Immersiella caudata</name>
    <dbReference type="NCBI Taxonomy" id="314043"/>
    <lineage>
        <taxon>Eukaryota</taxon>
        <taxon>Fungi</taxon>
        <taxon>Dikarya</taxon>
        <taxon>Ascomycota</taxon>
        <taxon>Pezizomycotina</taxon>
        <taxon>Sordariomycetes</taxon>
        <taxon>Sordariomycetidae</taxon>
        <taxon>Sordariales</taxon>
        <taxon>Lasiosphaeriaceae</taxon>
        <taxon>Immersiella</taxon>
    </lineage>
</organism>
<keyword evidence="3" id="KW-1185">Reference proteome</keyword>